<protein>
    <submittedName>
        <fullName evidence="2">Dentin sialophosphopreproprotein</fullName>
    </submittedName>
</protein>
<gene>
    <name evidence="2" type="ORF">C2R92_00880</name>
</gene>
<dbReference type="AlphaFoldDB" id="A0A2T6SYU6"/>
<comment type="caution">
    <text evidence="2">The sequence shown here is derived from an EMBL/GenBank/DDBJ whole genome shotgun (WGS) entry which is preliminary data.</text>
</comment>
<dbReference type="Proteomes" id="UP000244660">
    <property type="component" value="Unassembled WGS sequence"/>
</dbReference>
<feature type="compositionally biased region" description="Low complexity" evidence="1">
    <location>
        <begin position="138"/>
        <end position="149"/>
    </location>
</feature>
<sequence>KLDNNLNQLDNDLKDQKGLSSEQQAQVDKALDSVQQLSHSSDVVGNYLDGSLKIDGDDRDDLNDAINNPMQQPMRQTPTNNMDNTHANDSKDQGGNALINPNSTTNTDDTHADDTHTDTNTTGTGNANDTPTDDKDAGGNNTGDTGDMN</sequence>
<evidence type="ECO:0000256" key="1">
    <source>
        <dbReference type="SAM" id="MobiDB-lite"/>
    </source>
</evidence>
<accession>A0A2T6SYU6</accession>
<feature type="compositionally biased region" description="Low complexity" evidence="1">
    <location>
        <begin position="118"/>
        <end position="130"/>
    </location>
</feature>
<feature type="region of interest" description="Disordered" evidence="1">
    <location>
        <begin position="1"/>
        <end position="149"/>
    </location>
</feature>
<evidence type="ECO:0000313" key="3">
    <source>
        <dbReference type="Proteomes" id="UP000244660"/>
    </source>
</evidence>
<feature type="non-terminal residue" evidence="2">
    <location>
        <position position="1"/>
    </location>
</feature>
<feature type="compositionally biased region" description="Polar residues" evidence="1">
    <location>
        <begin position="33"/>
        <end position="43"/>
    </location>
</feature>
<name>A0A2T6SYU6_HELPX</name>
<proteinExistence type="predicted"/>
<evidence type="ECO:0000313" key="2">
    <source>
        <dbReference type="EMBL" id="PUD43374.1"/>
    </source>
</evidence>
<reference evidence="2 3" key="1">
    <citation type="submission" date="2018-01" db="EMBL/GenBank/DDBJ databases">
        <title>Helicobacter pylori genome-wide association study shows promise for predicting gastric cancer risk.</title>
        <authorList>
            <person name="Berthenet E."/>
            <person name="Yahara K."/>
            <person name="Thorell K."/>
            <person name="Pascoe B."/>
            <person name="Meric G."/>
            <person name="Mikhail J.M."/>
            <person name="Engstrand L."/>
            <person name="Enroth H."/>
            <person name="Burette A."/>
            <person name="Megraud F."/>
            <person name="Atherton J."/>
            <person name="Smith S."/>
            <person name="Wilkinson T.S."/>
            <person name="Hitchings M.D."/>
            <person name="Falush D."/>
            <person name="Sheppard S.K."/>
        </authorList>
    </citation>
    <scope>NUCLEOTIDE SEQUENCE [LARGE SCALE GENOMIC DNA]</scope>
    <source>
        <strain evidence="2 3">462</strain>
    </source>
</reference>
<feature type="non-terminal residue" evidence="2">
    <location>
        <position position="149"/>
    </location>
</feature>
<feature type="compositionally biased region" description="Basic and acidic residues" evidence="1">
    <location>
        <begin position="108"/>
        <end position="117"/>
    </location>
</feature>
<dbReference type="EMBL" id="QBQB01000051">
    <property type="protein sequence ID" value="PUD43374.1"/>
    <property type="molecule type" value="Genomic_DNA"/>
</dbReference>
<feature type="compositionally biased region" description="Polar residues" evidence="1">
    <location>
        <begin position="65"/>
        <end position="85"/>
    </location>
</feature>
<feature type="compositionally biased region" description="Low complexity" evidence="1">
    <location>
        <begin position="1"/>
        <end position="10"/>
    </location>
</feature>
<organism evidence="2 3">
    <name type="scientific">Helicobacter pylori</name>
    <name type="common">Campylobacter pylori</name>
    <dbReference type="NCBI Taxonomy" id="210"/>
    <lineage>
        <taxon>Bacteria</taxon>
        <taxon>Pseudomonadati</taxon>
        <taxon>Campylobacterota</taxon>
        <taxon>Epsilonproteobacteria</taxon>
        <taxon>Campylobacterales</taxon>
        <taxon>Helicobacteraceae</taxon>
        <taxon>Helicobacter</taxon>
    </lineage>
</organism>